<evidence type="ECO:0000256" key="2">
    <source>
        <dbReference type="ARBA" id="ARBA00022452"/>
    </source>
</evidence>
<dbReference type="InterPro" id="IPR007655">
    <property type="entry name" value="Slam_C"/>
</dbReference>
<dbReference type="InterPro" id="IPR057556">
    <property type="entry name" value="TPR_Slam"/>
</dbReference>
<dbReference type="PATRIC" id="fig|1141660.3.peg.535"/>
<evidence type="ECO:0000256" key="7">
    <source>
        <dbReference type="ARBA" id="ARBA00023609"/>
    </source>
</evidence>
<dbReference type="Pfam" id="PF04575">
    <property type="entry name" value="SlipAM"/>
    <property type="match status" value="1"/>
</dbReference>
<keyword evidence="8" id="KW-0802">TPR repeat</keyword>
<comment type="similarity">
    <text evidence="7">Belongs to the Slam family.</text>
</comment>
<comment type="subcellular location">
    <subcellularLocation>
        <location evidence="1">Cell outer membrane</location>
        <topology evidence="1">Multi-pass membrane protein</topology>
    </subcellularLocation>
</comment>
<dbReference type="PROSITE" id="PS50005">
    <property type="entry name" value="TPR"/>
    <property type="match status" value="1"/>
</dbReference>
<dbReference type="InterPro" id="IPR019734">
    <property type="entry name" value="TPR_rpt"/>
</dbReference>
<keyword evidence="6" id="KW-0998">Cell outer membrane</keyword>
<evidence type="ECO:0000313" key="12">
    <source>
        <dbReference type="Proteomes" id="UP000010290"/>
    </source>
</evidence>
<comment type="caution">
    <text evidence="11">The sequence shown here is derived from an EMBL/GenBank/DDBJ whole genome shotgun (WGS) entry which is preliminary data.</text>
</comment>
<dbReference type="OrthoDB" id="7525402at2"/>
<proteinExistence type="inferred from homology"/>
<dbReference type="Gene3D" id="1.25.40.10">
    <property type="entry name" value="Tetratricopeptide repeat domain"/>
    <property type="match status" value="1"/>
</dbReference>
<feature type="domain" description="Surface lipoprotein assembly modifier C-terminal" evidence="9">
    <location>
        <begin position="201"/>
        <end position="487"/>
    </location>
</feature>
<dbReference type="GO" id="GO:0009279">
    <property type="term" value="C:cell outer membrane"/>
    <property type="evidence" value="ECO:0007669"/>
    <property type="project" value="UniProtKB-SubCell"/>
</dbReference>
<dbReference type="Pfam" id="PF24575">
    <property type="entry name" value="TPR_Slam"/>
    <property type="match status" value="1"/>
</dbReference>
<evidence type="ECO:0000256" key="3">
    <source>
        <dbReference type="ARBA" id="ARBA00022692"/>
    </source>
</evidence>
<dbReference type="RefSeq" id="WP_008914413.1">
    <property type="nucleotide sequence ID" value="NZ_CM001773.1"/>
</dbReference>
<evidence type="ECO:0000256" key="8">
    <source>
        <dbReference type="PROSITE-ProRule" id="PRU00339"/>
    </source>
</evidence>
<keyword evidence="4" id="KW-0732">Signal</keyword>
<keyword evidence="5" id="KW-0472">Membrane</keyword>
<organism evidence="11 12">
    <name type="scientific">Providencia sneebia DSM 19967</name>
    <dbReference type="NCBI Taxonomy" id="1141660"/>
    <lineage>
        <taxon>Bacteria</taxon>
        <taxon>Pseudomonadati</taxon>
        <taxon>Pseudomonadota</taxon>
        <taxon>Gammaproteobacteria</taxon>
        <taxon>Enterobacterales</taxon>
        <taxon>Morganellaceae</taxon>
        <taxon>Providencia</taxon>
    </lineage>
</organism>
<feature type="repeat" description="TPR" evidence="8">
    <location>
        <begin position="112"/>
        <end position="145"/>
    </location>
</feature>
<accession>K8WXM7</accession>
<gene>
    <name evidence="11" type="ORF">OO7_02661</name>
</gene>
<evidence type="ECO:0000313" key="11">
    <source>
        <dbReference type="EMBL" id="EKT60955.1"/>
    </source>
</evidence>
<evidence type="ECO:0000259" key="9">
    <source>
        <dbReference type="Pfam" id="PF04575"/>
    </source>
</evidence>
<evidence type="ECO:0000256" key="4">
    <source>
        <dbReference type="ARBA" id="ARBA00022729"/>
    </source>
</evidence>
<reference evidence="11 12" key="1">
    <citation type="journal article" date="2012" name="BMC Genomics">
        <title>Comparative genomics of bacteria in the genus Providencia isolated from wild Drosophila melanogaster.</title>
        <authorList>
            <person name="Galac M.R."/>
            <person name="Lazzaro B.P."/>
        </authorList>
    </citation>
    <scope>NUCLEOTIDE SEQUENCE [LARGE SCALE GENOMIC DNA]</scope>
    <source>
        <strain evidence="11 12">DSM 19967</strain>
    </source>
</reference>
<feature type="domain" description="Surface lipoprotein assembly modifier N-terminal TPR repeats region" evidence="10">
    <location>
        <begin position="73"/>
        <end position="167"/>
    </location>
</feature>
<dbReference type="EMBL" id="AKKN01000003">
    <property type="protein sequence ID" value="EKT60955.1"/>
    <property type="molecule type" value="Genomic_DNA"/>
</dbReference>
<protein>
    <submittedName>
        <fullName evidence="11">Uncharacterized protein</fullName>
    </submittedName>
</protein>
<dbReference type="SUPFAM" id="SSF48452">
    <property type="entry name" value="TPR-like"/>
    <property type="match status" value="1"/>
</dbReference>
<sequence length="487" mass="56012">MQIAPLFSIIIIFISSLMPLTLYSANIDTDRELLLWQKEQQINRENNNNIPDKNQSLLPDDAILKLDGKTYSVKKNINDLGKAIYLSITQHQFDDIQQLLNHYQYFPDHDPLLVLFAHAEIEKYNNHYSQAINYYREILELSPNFLRVKLELARTYFEDKQNNESLKIFNNIINDTALLLPESTRHIIQKFIITLEKRISWSGNFSVAYTYNSNINQTPKKNKIWEIPGGVWQTEAPIAYGGLSYDASLDKAIPLFGHHSLQIKASSYGDHYPHYAEFSENTSTLATLYQFNNADTTLSFGPQIELKTIDNQHLHTGIGLRIESDYQFSPRFMVSASANYHWLNYQKTYAGSDGSRSNLLLTGIYGLTTDTSLFLGTDATQVTTQTRSDDYDQLGLRSGFFSVLSPDIHLLTLATLRYSQFQAFNSMLNVKRDDREAMLFTRLSFPGYSVLTLTPYTSYRFRDNQSSADGIYSYRQHEFSAGFETRF</sequence>
<evidence type="ECO:0000256" key="5">
    <source>
        <dbReference type="ARBA" id="ARBA00023136"/>
    </source>
</evidence>
<keyword evidence="3" id="KW-0812">Transmembrane</keyword>
<evidence type="ECO:0000256" key="6">
    <source>
        <dbReference type="ARBA" id="ARBA00023237"/>
    </source>
</evidence>
<evidence type="ECO:0000259" key="10">
    <source>
        <dbReference type="Pfam" id="PF24575"/>
    </source>
</evidence>
<dbReference type="InterPro" id="IPR011990">
    <property type="entry name" value="TPR-like_helical_dom_sf"/>
</dbReference>
<evidence type="ECO:0000256" key="1">
    <source>
        <dbReference type="ARBA" id="ARBA00004571"/>
    </source>
</evidence>
<name>K8WXM7_9GAMM</name>
<dbReference type="AlphaFoldDB" id="K8WXM7"/>
<keyword evidence="12" id="KW-1185">Reference proteome</keyword>
<dbReference type="Proteomes" id="UP000010290">
    <property type="component" value="Chromosome"/>
</dbReference>
<keyword evidence="2" id="KW-1134">Transmembrane beta strand</keyword>
<dbReference type="HOGENOM" id="CLU_034927_2_0_6"/>